<evidence type="ECO:0000259" key="9">
    <source>
        <dbReference type="Pfam" id="PF13231"/>
    </source>
</evidence>
<evidence type="ECO:0000256" key="5">
    <source>
        <dbReference type="ARBA" id="ARBA00022692"/>
    </source>
</evidence>
<name>A0A1F4YD32_9BACT</name>
<dbReference type="InterPro" id="IPR038731">
    <property type="entry name" value="RgtA/B/C-like"/>
</dbReference>
<evidence type="ECO:0000313" key="10">
    <source>
        <dbReference type="EMBL" id="OGC91768.1"/>
    </source>
</evidence>
<sequence length="473" mass="54540">MARSTRFLFFLLVLAGLTLSIHINSQRVMFTDELLFEEVSYRMVQTGNFLTPIIDDKPWLEKPPLYFWMTAPLFRAADWISSKNLFDWSQNLTPDRTFIYPWIRRFWTKFLAVIVLIYVYRISKELAGVRQGLIAFGLLLATPLFVFTSFSASLDVAGSAFITIAFFYYLRYLRQGRGYYLFWGSVAIDASVMTRSFLGLTPLAVIVLHQLFFVRRRIPVKHILASVVTIAAFVLPWHWYAYVQYRQDFLNTYLGFNSIGHVVEVPEGYTQTSAWYYLALLLTQNPWFYFAIITVFGWATARRNYPPELSLIFLWFLVPILVLSAAATRHQWYMIQILPSVSVLASFIVDRLSRYLGMVGEIFALAFVFAPFLAVAAFGYRRAPVVEAVYAVLPYISENQPLFTLNQSYLPQTLLFRPRPVQIINFDQLAGAAETSSPFYVFIADKDLEMARRIVVHLERLGSFSPGGVFYVP</sequence>
<comment type="caution">
    <text evidence="10">The sequence shown here is derived from an EMBL/GenBank/DDBJ whole genome shotgun (WGS) entry which is preliminary data.</text>
</comment>
<dbReference type="EMBL" id="MEXH01000029">
    <property type="protein sequence ID" value="OGC91768.1"/>
    <property type="molecule type" value="Genomic_DNA"/>
</dbReference>
<dbReference type="PANTHER" id="PTHR33908:SF11">
    <property type="entry name" value="MEMBRANE PROTEIN"/>
    <property type="match status" value="1"/>
</dbReference>
<evidence type="ECO:0000256" key="6">
    <source>
        <dbReference type="ARBA" id="ARBA00022989"/>
    </source>
</evidence>
<feature type="transmembrane region" description="Helical" evidence="8">
    <location>
        <begin position="362"/>
        <end position="380"/>
    </location>
</feature>
<reference evidence="10 11" key="1">
    <citation type="journal article" date="2016" name="Nat. Commun.">
        <title>Thousands of microbial genomes shed light on interconnected biogeochemical processes in an aquifer system.</title>
        <authorList>
            <person name="Anantharaman K."/>
            <person name="Brown C.T."/>
            <person name="Hug L.A."/>
            <person name="Sharon I."/>
            <person name="Castelle C.J."/>
            <person name="Probst A.J."/>
            <person name="Thomas B.C."/>
            <person name="Singh A."/>
            <person name="Wilkins M.J."/>
            <person name="Karaoz U."/>
            <person name="Brodie E.L."/>
            <person name="Williams K.H."/>
            <person name="Hubbard S.S."/>
            <person name="Banfield J.F."/>
        </authorList>
    </citation>
    <scope>NUCLEOTIDE SEQUENCE [LARGE SCALE GENOMIC DNA]</scope>
</reference>
<feature type="transmembrane region" description="Helical" evidence="8">
    <location>
        <begin position="274"/>
        <end position="297"/>
    </location>
</feature>
<dbReference type="AlphaFoldDB" id="A0A1F4YD32"/>
<comment type="subcellular location">
    <subcellularLocation>
        <location evidence="1">Cell membrane</location>
        <topology evidence="1">Multi-pass membrane protein</topology>
    </subcellularLocation>
</comment>
<feature type="domain" description="Glycosyltransferase RgtA/B/C/D-like" evidence="9">
    <location>
        <begin position="110"/>
        <end position="239"/>
    </location>
</feature>
<dbReference type="Pfam" id="PF13231">
    <property type="entry name" value="PMT_2"/>
    <property type="match status" value="1"/>
</dbReference>
<evidence type="ECO:0000256" key="3">
    <source>
        <dbReference type="ARBA" id="ARBA00022676"/>
    </source>
</evidence>
<dbReference type="Proteomes" id="UP000178176">
    <property type="component" value="Unassembled WGS sequence"/>
</dbReference>
<evidence type="ECO:0000313" key="11">
    <source>
        <dbReference type="Proteomes" id="UP000178176"/>
    </source>
</evidence>
<protein>
    <recommendedName>
        <fullName evidence="9">Glycosyltransferase RgtA/B/C/D-like domain-containing protein</fullName>
    </recommendedName>
</protein>
<evidence type="ECO:0000256" key="8">
    <source>
        <dbReference type="SAM" id="Phobius"/>
    </source>
</evidence>
<keyword evidence="5 8" id="KW-0812">Transmembrane</keyword>
<keyword evidence="3" id="KW-0328">Glycosyltransferase</keyword>
<evidence type="ECO:0000256" key="1">
    <source>
        <dbReference type="ARBA" id="ARBA00004651"/>
    </source>
</evidence>
<feature type="transmembrane region" description="Helical" evidence="8">
    <location>
        <begin position="309"/>
        <end position="327"/>
    </location>
</feature>
<dbReference type="PANTHER" id="PTHR33908">
    <property type="entry name" value="MANNOSYLTRANSFERASE YKCB-RELATED"/>
    <property type="match status" value="1"/>
</dbReference>
<dbReference type="InterPro" id="IPR050297">
    <property type="entry name" value="LipidA_mod_glycosyltrf_83"/>
</dbReference>
<dbReference type="GO" id="GO:0009103">
    <property type="term" value="P:lipopolysaccharide biosynthetic process"/>
    <property type="evidence" value="ECO:0007669"/>
    <property type="project" value="UniProtKB-ARBA"/>
</dbReference>
<dbReference type="GO" id="GO:0016763">
    <property type="term" value="F:pentosyltransferase activity"/>
    <property type="evidence" value="ECO:0007669"/>
    <property type="project" value="TreeGrafter"/>
</dbReference>
<keyword evidence="2" id="KW-1003">Cell membrane</keyword>
<feature type="transmembrane region" description="Helical" evidence="8">
    <location>
        <begin position="106"/>
        <end position="123"/>
    </location>
</feature>
<keyword evidence="6 8" id="KW-1133">Transmembrane helix</keyword>
<evidence type="ECO:0000256" key="4">
    <source>
        <dbReference type="ARBA" id="ARBA00022679"/>
    </source>
</evidence>
<dbReference type="GO" id="GO:0005886">
    <property type="term" value="C:plasma membrane"/>
    <property type="evidence" value="ECO:0007669"/>
    <property type="project" value="UniProtKB-SubCell"/>
</dbReference>
<proteinExistence type="predicted"/>
<keyword evidence="7 8" id="KW-0472">Membrane</keyword>
<keyword evidence="4" id="KW-0808">Transferase</keyword>
<feature type="transmembrane region" description="Helical" evidence="8">
    <location>
        <begin position="154"/>
        <end position="172"/>
    </location>
</feature>
<accession>A0A1F4YD32</accession>
<feature type="transmembrane region" description="Helical" evidence="8">
    <location>
        <begin position="333"/>
        <end position="350"/>
    </location>
</feature>
<feature type="transmembrane region" description="Helical" evidence="8">
    <location>
        <begin position="129"/>
        <end position="147"/>
    </location>
</feature>
<gene>
    <name evidence="10" type="ORF">A2876_01510</name>
</gene>
<evidence type="ECO:0000256" key="7">
    <source>
        <dbReference type="ARBA" id="ARBA00023136"/>
    </source>
</evidence>
<feature type="transmembrane region" description="Helical" evidence="8">
    <location>
        <begin position="223"/>
        <end position="242"/>
    </location>
</feature>
<organism evidence="10 11">
    <name type="scientific">Candidatus Amesbacteria bacterium RIFCSPHIGHO2_01_FULL_48_32b</name>
    <dbReference type="NCBI Taxonomy" id="1797253"/>
    <lineage>
        <taxon>Bacteria</taxon>
        <taxon>Candidatus Amesiibacteriota</taxon>
    </lineage>
</organism>
<evidence type="ECO:0000256" key="2">
    <source>
        <dbReference type="ARBA" id="ARBA00022475"/>
    </source>
</evidence>